<feature type="transmembrane region" description="Helical" evidence="10">
    <location>
        <begin position="753"/>
        <end position="773"/>
    </location>
</feature>
<name>A0AAV0V9P4_9STRA</name>
<dbReference type="PIRSF" id="PIRSF001265">
    <property type="entry name" value="H+-PPase"/>
    <property type="match status" value="1"/>
</dbReference>
<keyword evidence="12" id="KW-1185">Reference proteome</keyword>
<feature type="transmembrane region" description="Helical" evidence="10">
    <location>
        <begin position="158"/>
        <end position="179"/>
    </location>
</feature>
<keyword evidence="3" id="KW-0813">Transport</keyword>
<dbReference type="GO" id="GO:0004427">
    <property type="term" value="F:inorganic diphosphate phosphatase activity"/>
    <property type="evidence" value="ECO:0007669"/>
    <property type="project" value="InterPro"/>
</dbReference>
<accession>A0AAV0V9P4</accession>
<evidence type="ECO:0000256" key="3">
    <source>
        <dbReference type="ARBA" id="ARBA00022448"/>
    </source>
</evidence>
<keyword evidence="5" id="KW-0460">Magnesium</keyword>
<evidence type="ECO:0000256" key="10">
    <source>
        <dbReference type="SAM" id="Phobius"/>
    </source>
</evidence>
<feature type="transmembrane region" description="Helical" evidence="10">
    <location>
        <begin position="586"/>
        <end position="608"/>
    </location>
</feature>
<keyword evidence="4 10" id="KW-0812">Transmembrane</keyword>
<evidence type="ECO:0000256" key="9">
    <source>
        <dbReference type="ARBA" id="ARBA00023136"/>
    </source>
</evidence>
<keyword evidence="8" id="KW-0406">Ion transport</keyword>
<evidence type="ECO:0000256" key="6">
    <source>
        <dbReference type="ARBA" id="ARBA00022967"/>
    </source>
</evidence>
<reference evidence="11" key="1">
    <citation type="submission" date="2022-12" db="EMBL/GenBank/DDBJ databases">
        <authorList>
            <person name="Webb A."/>
        </authorList>
    </citation>
    <scope>NUCLEOTIDE SEQUENCE</scope>
    <source>
        <strain evidence="11">Pd1</strain>
    </source>
</reference>
<dbReference type="EC" id="7.1.3.1" evidence="2"/>
<organism evidence="11 12">
    <name type="scientific">Peronospora destructor</name>
    <dbReference type="NCBI Taxonomy" id="86335"/>
    <lineage>
        <taxon>Eukaryota</taxon>
        <taxon>Sar</taxon>
        <taxon>Stramenopiles</taxon>
        <taxon>Oomycota</taxon>
        <taxon>Peronosporomycetes</taxon>
        <taxon>Peronosporales</taxon>
        <taxon>Peronosporaceae</taxon>
        <taxon>Peronospora</taxon>
    </lineage>
</organism>
<keyword evidence="7 10" id="KW-1133">Transmembrane helix</keyword>
<dbReference type="Pfam" id="PF03030">
    <property type="entry name" value="H_PPase"/>
    <property type="match status" value="2"/>
</dbReference>
<dbReference type="AlphaFoldDB" id="A0AAV0V9P4"/>
<sequence>MHEKMLLDVESGLSESVPLNLDSESKEMGSKPSAVMAYARSFDLQPPLIMISVLGVLLLLFGGTFRPIFLVFTICGYGVVFSLYLSHWVLSKDSGTAEMKEVAIPIRQGAEGFLKIQYTAIARMAVVISGLIFFSYALRPSSTLSSGIEKLGNFTLGIVSSVAFLVGAVCSAAAGYVSMWVSARSNIRVTSAARSSYGDALLVCFRGGAFSAVLDITLCVGGVSTLYVTLYMLFGSLLLPTEIPLLMVGYGFGASFVALFMQLGGGIYTKAADVGADLVGKVEVGIPEDDPRNPAVIADLVGDMEARWHVKLSCRIRSPLSSSPVVVHAFDIFVSSAGILMVRAPSNVEVSRPDHNPMATLQTGYNVSLALGLVGFAVTTRWLLYTPEHPTAWINFFLCGVVGMLTAFVFVKTTQYYTDYAHPPVRSIAKASTTGHGTNIITGVAVGMKSTVVPTLMVSFAVISAYHLGASSGIGGQGSRHAGLFGTAVATMGMLSSAVFVLAMNNYGPIADNAGGIAEMSRQPDYVRNATDKLDAAGNVTKAITKGYSIGSAALACFVLFGAFMDEFSEFAGREFKTVDIATVEVLVGGLLGTMMVFFFTGLAVAAVGETAGEVVNEVRRQFEMYPGIMEYKEKPDYRRCVALVTMAALKQMRFPGLLAVLMPISVGIVFRAIGEYQGKPLLGAEVLAGYLMFGTVTGIMMALFLDNVGGAWDNAKKYVELGNYGGKGSEAHKAAITGDTVGDPFKDTAGPALHVVIKLLSTTVLVFGPLFVSRE</sequence>
<dbReference type="GO" id="GO:0009678">
    <property type="term" value="F:diphosphate hydrolysis-driven proton transmembrane transporter activity"/>
    <property type="evidence" value="ECO:0007669"/>
    <property type="project" value="UniProtKB-EC"/>
</dbReference>
<evidence type="ECO:0000256" key="5">
    <source>
        <dbReference type="ARBA" id="ARBA00022842"/>
    </source>
</evidence>
<feature type="transmembrane region" description="Helical" evidence="10">
    <location>
        <begin position="687"/>
        <end position="706"/>
    </location>
</feature>
<feature type="transmembrane region" description="Helical" evidence="10">
    <location>
        <begin position="243"/>
        <end position="261"/>
    </location>
</feature>
<evidence type="ECO:0000256" key="1">
    <source>
        <dbReference type="ARBA" id="ARBA00004127"/>
    </source>
</evidence>
<feature type="transmembrane region" description="Helical" evidence="10">
    <location>
        <begin position="120"/>
        <end position="138"/>
    </location>
</feature>
<dbReference type="Proteomes" id="UP001162029">
    <property type="component" value="Unassembled WGS sequence"/>
</dbReference>
<comment type="subcellular location">
    <subcellularLocation>
        <location evidence="1">Endomembrane system</location>
        <topology evidence="1">Multi-pass membrane protein</topology>
    </subcellularLocation>
</comment>
<feature type="transmembrane region" description="Helical" evidence="10">
    <location>
        <begin position="655"/>
        <end position="675"/>
    </location>
</feature>
<dbReference type="EMBL" id="CANTFM010002270">
    <property type="protein sequence ID" value="CAI5745317.1"/>
    <property type="molecule type" value="Genomic_DNA"/>
</dbReference>
<feature type="transmembrane region" description="Helical" evidence="10">
    <location>
        <begin position="392"/>
        <end position="411"/>
    </location>
</feature>
<feature type="transmembrane region" description="Helical" evidence="10">
    <location>
        <begin position="364"/>
        <end position="385"/>
    </location>
</feature>
<feature type="transmembrane region" description="Helical" evidence="10">
    <location>
        <begin position="68"/>
        <end position="90"/>
    </location>
</feature>
<dbReference type="GO" id="GO:0012505">
    <property type="term" value="C:endomembrane system"/>
    <property type="evidence" value="ECO:0007669"/>
    <property type="project" value="UniProtKB-SubCell"/>
</dbReference>
<dbReference type="GO" id="GO:0016020">
    <property type="term" value="C:membrane"/>
    <property type="evidence" value="ECO:0007669"/>
    <property type="project" value="InterPro"/>
</dbReference>
<feature type="transmembrane region" description="Helical" evidence="10">
    <location>
        <begin position="44"/>
        <end position="62"/>
    </location>
</feature>
<evidence type="ECO:0000313" key="11">
    <source>
        <dbReference type="EMBL" id="CAI5745317.1"/>
    </source>
</evidence>
<gene>
    <name evidence="11" type="ORF">PDE001_LOCUS10406</name>
</gene>
<evidence type="ECO:0000256" key="4">
    <source>
        <dbReference type="ARBA" id="ARBA00022692"/>
    </source>
</evidence>
<evidence type="ECO:0000256" key="8">
    <source>
        <dbReference type="ARBA" id="ARBA00023065"/>
    </source>
</evidence>
<evidence type="ECO:0000256" key="2">
    <source>
        <dbReference type="ARBA" id="ARBA00013242"/>
    </source>
</evidence>
<dbReference type="HAMAP" id="MF_01129">
    <property type="entry name" value="PPase_energized_pump"/>
    <property type="match status" value="1"/>
</dbReference>
<keyword evidence="9 10" id="KW-0472">Membrane</keyword>
<dbReference type="InterPro" id="IPR004131">
    <property type="entry name" value="PPase-energised_H-pump"/>
</dbReference>
<protein>
    <recommendedName>
        <fullName evidence="2">H(+)-exporting diphosphatase</fullName>
        <ecNumber evidence="2">7.1.3.1</ecNumber>
    </recommendedName>
</protein>
<keyword evidence="6" id="KW-1278">Translocase</keyword>
<evidence type="ECO:0000313" key="12">
    <source>
        <dbReference type="Proteomes" id="UP001162029"/>
    </source>
</evidence>
<feature type="transmembrane region" description="Helical" evidence="10">
    <location>
        <begin position="482"/>
        <end position="503"/>
    </location>
</feature>
<comment type="caution">
    <text evidence="11">The sequence shown here is derived from an EMBL/GenBank/DDBJ whole genome shotgun (WGS) entry which is preliminary data.</text>
</comment>
<evidence type="ECO:0000256" key="7">
    <source>
        <dbReference type="ARBA" id="ARBA00022989"/>
    </source>
</evidence>
<dbReference type="PANTHER" id="PTHR31998">
    <property type="entry name" value="K(+)-INSENSITIVE PYROPHOSPHATE-ENERGIZED PROTON PUMP"/>
    <property type="match status" value="1"/>
</dbReference>
<feature type="transmembrane region" description="Helical" evidence="10">
    <location>
        <begin position="547"/>
        <end position="565"/>
    </location>
</feature>
<feature type="transmembrane region" description="Helical" evidence="10">
    <location>
        <begin position="452"/>
        <end position="470"/>
    </location>
</feature>
<proteinExistence type="inferred from homology"/>